<name>A0A0A8XU10_ARUDO</name>
<keyword evidence="1" id="KW-0812">Transmembrane</keyword>
<accession>A0A0A8XU10</accession>
<organism evidence="2">
    <name type="scientific">Arundo donax</name>
    <name type="common">Giant reed</name>
    <name type="synonym">Donax arundinaceus</name>
    <dbReference type="NCBI Taxonomy" id="35708"/>
    <lineage>
        <taxon>Eukaryota</taxon>
        <taxon>Viridiplantae</taxon>
        <taxon>Streptophyta</taxon>
        <taxon>Embryophyta</taxon>
        <taxon>Tracheophyta</taxon>
        <taxon>Spermatophyta</taxon>
        <taxon>Magnoliopsida</taxon>
        <taxon>Liliopsida</taxon>
        <taxon>Poales</taxon>
        <taxon>Poaceae</taxon>
        <taxon>PACMAD clade</taxon>
        <taxon>Arundinoideae</taxon>
        <taxon>Arundineae</taxon>
        <taxon>Arundo</taxon>
    </lineage>
</organism>
<evidence type="ECO:0000256" key="1">
    <source>
        <dbReference type="SAM" id="Phobius"/>
    </source>
</evidence>
<proteinExistence type="predicted"/>
<reference evidence="2" key="2">
    <citation type="journal article" date="2015" name="Data Brief">
        <title>Shoot transcriptome of the giant reed, Arundo donax.</title>
        <authorList>
            <person name="Barrero R.A."/>
            <person name="Guerrero F.D."/>
            <person name="Moolhuijzen P."/>
            <person name="Goolsby J.A."/>
            <person name="Tidwell J."/>
            <person name="Bellgard S.E."/>
            <person name="Bellgard M.I."/>
        </authorList>
    </citation>
    <scope>NUCLEOTIDE SEQUENCE</scope>
    <source>
        <tissue evidence="2">Shoot tissue taken approximately 20 cm above the soil surface</tissue>
    </source>
</reference>
<evidence type="ECO:0000313" key="2">
    <source>
        <dbReference type="EMBL" id="JAD16120.1"/>
    </source>
</evidence>
<feature type="transmembrane region" description="Helical" evidence="1">
    <location>
        <begin position="5"/>
        <end position="25"/>
    </location>
</feature>
<dbReference type="EMBL" id="GBRH01281775">
    <property type="protein sequence ID" value="JAD16120.1"/>
    <property type="molecule type" value="Transcribed_RNA"/>
</dbReference>
<keyword evidence="1" id="KW-1133">Transmembrane helix</keyword>
<dbReference type="AlphaFoldDB" id="A0A0A8XU10"/>
<keyword evidence="1" id="KW-0472">Membrane</keyword>
<protein>
    <submittedName>
        <fullName evidence="2">Uncharacterized protein</fullName>
    </submittedName>
</protein>
<reference evidence="2" key="1">
    <citation type="submission" date="2014-09" db="EMBL/GenBank/DDBJ databases">
        <authorList>
            <person name="Magalhaes I.L.F."/>
            <person name="Oliveira U."/>
            <person name="Santos F.R."/>
            <person name="Vidigal T.H.D.A."/>
            <person name="Brescovit A.D."/>
            <person name="Santos A.J."/>
        </authorList>
    </citation>
    <scope>NUCLEOTIDE SEQUENCE</scope>
    <source>
        <tissue evidence="2">Shoot tissue taken approximately 20 cm above the soil surface</tissue>
    </source>
</reference>
<sequence length="36" mass="4210">MLVMFVFDLIFGCGCLLITGFYWFMHELDFDCLVLG</sequence>